<evidence type="ECO:0000259" key="1">
    <source>
        <dbReference type="PROSITE" id="PS51186"/>
    </source>
</evidence>
<protein>
    <submittedName>
        <fullName evidence="2">GNAT family protein</fullName>
    </submittedName>
</protein>
<dbReference type="PANTHER" id="PTHR43415">
    <property type="entry name" value="SPERMIDINE N(1)-ACETYLTRANSFERASE"/>
    <property type="match status" value="1"/>
</dbReference>
<dbReference type="EMBL" id="CP119317">
    <property type="protein sequence ID" value="WEK56059.1"/>
    <property type="molecule type" value="Genomic_DNA"/>
</dbReference>
<dbReference type="Pfam" id="PF00583">
    <property type="entry name" value="Acetyltransf_1"/>
    <property type="match status" value="1"/>
</dbReference>
<accession>A0AA95F045</accession>
<gene>
    <name evidence="2" type="ORF">P0Y55_08425</name>
</gene>
<organism evidence="2 3">
    <name type="scientific">Candidatus Cohnella colombiensis</name>
    <dbReference type="NCBI Taxonomy" id="3121368"/>
    <lineage>
        <taxon>Bacteria</taxon>
        <taxon>Bacillati</taxon>
        <taxon>Bacillota</taxon>
        <taxon>Bacilli</taxon>
        <taxon>Bacillales</taxon>
        <taxon>Paenibacillaceae</taxon>
        <taxon>Cohnella</taxon>
    </lineage>
</organism>
<dbReference type="InterPro" id="IPR016181">
    <property type="entry name" value="Acyl_CoA_acyltransferase"/>
</dbReference>
<dbReference type="InterPro" id="IPR000182">
    <property type="entry name" value="GNAT_dom"/>
</dbReference>
<evidence type="ECO:0000313" key="2">
    <source>
        <dbReference type="EMBL" id="WEK56059.1"/>
    </source>
</evidence>
<dbReference type="Proteomes" id="UP001178662">
    <property type="component" value="Chromosome"/>
</dbReference>
<dbReference type="Gene3D" id="3.40.630.30">
    <property type="match status" value="1"/>
</dbReference>
<feature type="domain" description="N-acetyltransferase" evidence="1">
    <location>
        <begin position="3"/>
        <end position="173"/>
    </location>
</feature>
<evidence type="ECO:0000313" key="3">
    <source>
        <dbReference type="Proteomes" id="UP001178662"/>
    </source>
</evidence>
<dbReference type="GO" id="GO:0016747">
    <property type="term" value="F:acyltransferase activity, transferring groups other than amino-acyl groups"/>
    <property type="evidence" value="ECO:0007669"/>
    <property type="project" value="InterPro"/>
</dbReference>
<keyword evidence="3" id="KW-1185">Reference proteome</keyword>
<proteinExistence type="predicted"/>
<sequence length="177" mass="21026">MMIKLELLSETDFSQIVEWVNQYPEDFLVQWAGTTYEYPLTIEQMKGHYSNGHNSVESAVFIYKIMDDNRFIGSFQLGRLNWVTKEAIVGRFLIGEEINRGRGIGRIALNELVKIGFNQFNLETIKLNVYEFNRQAIKCYESIGFRKSLYQEKMYQNSNGFWWNNFEMTLRKEDWLV</sequence>
<dbReference type="PANTHER" id="PTHR43415:SF5">
    <property type="entry name" value="ACETYLTRANSFERASE"/>
    <property type="match status" value="1"/>
</dbReference>
<dbReference type="CDD" id="cd04301">
    <property type="entry name" value="NAT_SF"/>
    <property type="match status" value="1"/>
</dbReference>
<name>A0AA95F045_9BACL</name>
<dbReference type="SUPFAM" id="SSF55729">
    <property type="entry name" value="Acyl-CoA N-acyltransferases (Nat)"/>
    <property type="match status" value="1"/>
</dbReference>
<dbReference type="PROSITE" id="PS51186">
    <property type="entry name" value="GNAT"/>
    <property type="match status" value="1"/>
</dbReference>
<dbReference type="AlphaFoldDB" id="A0AA95F045"/>
<reference evidence="2" key="1">
    <citation type="submission" date="2023-03" db="EMBL/GenBank/DDBJ databases">
        <title>Andean soil-derived lignocellulolytic bacterial consortium as a source of novel taxa and putative plastic-active enzymes.</title>
        <authorList>
            <person name="Diaz-Garcia L."/>
            <person name="Chuvochina M."/>
            <person name="Feuerriegel G."/>
            <person name="Bunk B."/>
            <person name="Sproer C."/>
            <person name="Streit W.R."/>
            <person name="Rodriguez L.M."/>
            <person name="Overmann J."/>
            <person name="Jimenez D.J."/>
        </authorList>
    </citation>
    <scope>NUCLEOTIDE SEQUENCE</scope>
    <source>
        <strain evidence="2">MAG 2441</strain>
    </source>
</reference>